<dbReference type="EMBL" id="WFLM01000002">
    <property type="protein sequence ID" value="KAB8039527.1"/>
    <property type="molecule type" value="Genomic_DNA"/>
</dbReference>
<feature type="chain" id="PRO_5026847309" evidence="1">
    <location>
        <begin position="26"/>
        <end position="147"/>
    </location>
</feature>
<gene>
    <name evidence="2" type="ORF">GCL60_04535</name>
</gene>
<reference evidence="2 3" key="1">
    <citation type="submission" date="2019-10" db="EMBL/GenBank/DDBJ databases">
        <title>New species of Slilvanegrellaceae.</title>
        <authorList>
            <person name="Pitt A."/>
            <person name="Hahn M.W."/>
        </authorList>
    </citation>
    <scope>NUCLEOTIDE SEQUENCE [LARGE SCALE GENOMIC DNA]</scope>
    <source>
        <strain evidence="2 3">SP-Ram-0.45-NSY-1</strain>
    </source>
</reference>
<dbReference type="Proteomes" id="UP000437748">
    <property type="component" value="Unassembled WGS sequence"/>
</dbReference>
<evidence type="ECO:0000313" key="2">
    <source>
        <dbReference type="EMBL" id="KAB8039527.1"/>
    </source>
</evidence>
<dbReference type="AlphaFoldDB" id="A0A6N6VVU6"/>
<protein>
    <submittedName>
        <fullName evidence="2">Uncharacterized protein</fullName>
    </submittedName>
</protein>
<accession>A0A6N6VVU6</accession>
<sequence length="147" mass="16422">MKILSKIVKLAIFFNLTTSSLFAFSNEKSDTNESTIKNGAVMVNFVAGTAFMASVCTDLGCSSFKFVGQSVKVPLSEGQEVCVSIYVLPGVSTDIYFKKLNNKNDTINFWGMTAAEHFNYTENVEFKLREANHGFANPYCRHLNYKK</sequence>
<evidence type="ECO:0000313" key="3">
    <source>
        <dbReference type="Proteomes" id="UP000437748"/>
    </source>
</evidence>
<proteinExistence type="predicted"/>
<feature type="signal peptide" evidence="1">
    <location>
        <begin position="1"/>
        <end position="25"/>
    </location>
</feature>
<keyword evidence="1" id="KW-0732">Signal</keyword>
<name>A0A6N6VVU6_9BACT</name>
<evidence type="ECO:0000256" key="1">
    <source>
        <dbReference type="SAM" id="SignalP"/>
    </source>
</evidence>
<comment type="caution">
    <text evidence="2">The sequence shown here is derived from an EMBL/GenBank/DDBJ whole genome shotgun (WGS) entry which is preliminary data.</text>
</comment>
<keyword evidence="3" id="KW-1185">Reference proteome</keyword>
<dbReference type="RefSeq" id="WP_153418763.1">
    <property type="nucleotide sequence ID" value="NZ_WFLM01000002.1"/>
</dbReference>
<organism evidence="2 3">
    <name type="scientific">Silvanigrella paludirubra</name>
    <dbReference type="NCBI Taxonomy" id="2499159"/>
    <lineage>
        <taxon>Bacteria</taxon>
        <taxon>Pseudomonadati</taxon>
        <taxon>Bdellovibrionota</taxon>
        <taxon>Oligoflexia</taxon>
        <taxon>Silvanigrellales</taxon>
        <taxon>Silvanigrellaceae</taxon>
        <taxon>Silvanigrella</taxon>
    </lineage>
</organism>